<dbReference type="EMBL" id="SGXA01000006">
    <property type="protein sequence ID" value="RZS65115.1"/>
    <property type="molecule type" value="Genomic_DNA"/>
</dbReference>
<evidence type="ECO:0000313" key="2">
    <source>
        <dbReference type="Proteomes" id="UP000293874"/>
    </source>
</evidence>
<dbReference type="RefSeq" id="WP_130544352.1">
    <property type="nucleotide sequence ID" value="NZ_CP042431.1"/>
</dbReference>
<reference evidence="1 2" key="1">
    <citation type="submission" date="2019-02" db="EMBL/GenBank/DDBJ databases">
        <title>Genomic Encyclopedia of Type Strains, Phase IV (KMG-IV): sequencing the most valuable type-strain genomes for metagenomic binning, comparative biology and taxonomic classification.</title>
        <authorList>
            <person name="Goeker M."/>
        </authorList>
    </citation>
    <scope>NUCLEOTIDE SEQUENCE [LARGE SCALE GENOMIC DNA]</scope>
    <source>
        <strain evidence="1 2">DSM 18116</strain>
    </source>
</reference>
<dbReference type="AlphaFoldDB" id="A0A4Q7MAA6"/>
<comment type="caution">
    <text evidence="1">The sequence shown here is derived from an EMBL/GenBank/DDBJ whole genome shotgun (WGS) entry which is preliminary data.</text>
</comment>
<dbReference type="InterPro" id="IPR023393">
    <property type="entry name" value="START-like_dom_sf"/>
</dbReference>
<dbReference type="Gene3D" id="3.30.530.20">
    <property type="match status" value="1"/>
</dbReference>
<proteinExistence type="predicted"/>
<dbReference type="Proteomes" id="UP000293874">
    <property type="component" value="Unassembled WGS sequence"/>
</dbReference>
<organism evidence="1 2">
    <name type="scientific">Pseudobacter ginsenosidimutans</name>
    <dbReference type="NCBI Taxonomy" id="661488"/>
    <lineage>
        <taxon>Bacteria</taxon>
        <taxon>Pseudomonadati</taxon>
        <taxon>Bacteroidota</taxon>
        <taxon>Chitinophagia</taxon>
        <taxon>Chitinophagales</taxon>
        <taxon>Chitinophagaceae</taxon>
        <taxon>Pseudobacter</taxon>
    </lineage>
</organism>
<dbReference type="SUPFAM" id="SSF55961">
    <property type="entry name" value="Bet v1-like"/>
    <property type="match status" value="1"/>
</dbReference>
<sequence length="164" mass="18975">MRLIKLAVISFVAIFLVVFLLSLLIPSHVRVSRAINIDAPVDSVMPQLTDIRNWKSWNTMLDNAAYKDVKYEENGFHSDQVQIVRTGVKADSVLTTWHQQSGRDILSGMACFNFNGVTAVQWYFDFHLRWYPWEKIGSIIFDKQLGPPMEKSLDNLKKMVEKQR</sequence>
<protein>
    <submittedName>
        <fullName evidence="1">Polyketide cyclase/dehydrase/lipid transport protein</fullName>
    </submittedName>
</protein>
<gene>
    <name evidence="1" type="ORF">EV199_5871</name>
</gene>
<evidence type="ECO:0000313" key="1">
    <source>
        <dbReference type="EMBL" id="RZS65115.1"/>
    </source>
</evidence>
<name>A0A4Q7MAA6_9BACT</name>
<dbReference type="OrthoDB" id="9807923at2"/>
<dbReference type="InterPro" id="IPR019587">
    <property type="entry name" value="Polyketide_cyclase/dehydratase"/>
</dbReference>
<accession>A0A4Q7MAA6</accession>
<dbReference type="Pfam" id="PF10604">
    <property type="entry name" value="Polyketide_cyc2"/>
    <property type="match status" value="1"/>
</dbReference>
<keyword evidence="2" id="KW-1185">Reference proteome</keyword>